<reference evidence="4 5" key="1">
    <citation type="submission" date="2024-12" db="EMBL/GenBank/DDBJ databases">
        <title>The unique morphological basis and parallel evolutionary history of personate flowers in Penstemon.</title>
        <authorList>
            <person name="Depatie T.H."/>
            <person name="Wessinger C.A."/>
        </authorList>
    </citation>
    <scope>NUCLEOTIDE SEQUENCE [LARGE SCALE GENOMIC DNA]</scope>
    <source>
        <strain evidence="4">WTNN_2</strain>
        <tissue evidence="4">Leaf</tissue>
    </source>
</reference>
<evidence type="ECO:0000313" key="5">
    <source>
        <dbReference type="Proteomes" id="UP001634393"/>
    </source>
</evidence>
<evidence type="ECO:0000256" key="1">
    <source>
        <dbReference type="ARBA" id="ARBA00007692"/>
    </source>
</evidence>
<organism evidence="4 5">
    <name type="scientific">Penstemon smallii</name>
    <dbReference type="NCBI Taxonomy" id="265156"/>
    <lineage>
        <taxon>Eukaryota</taxon>
        <taxon>Viridiplantae</taxon>
        <taxon>Streptophyta</taxon>
        <taxon>Embryophyta</taxon>
        <taxon>Tracheophyta</taxon>
        <taxon>Spermatophyta</taxon>
        <taxon>Magnoliopsida</taxon>
        <taxon>eudicotyledons</taxon>
        <taxon>Gunneridae</taxon>
        <taxon>Pentapetalae</taxon>
        <taxon>asterids</taxon>
        <taxon>lamiids</taxon>
        <taxon>Lamiales</taxon>
        <taxon>Plantaginaceae</taxon>
        <taxon>Cheloneae</taxon>
        <taxon>Penstemon</taxon>
    </lineage>
</organism>
<comment type="caution">
    <text evidence="4">The sequence shown here is derived from an EMBL/GenBank/DDBJ whole genome shotgun (WGS) entry which is preliminary data.</text>
</comment>
<keyword evidence="2" id="KW-0805">Transcription regulation</keyword>
<dbReference type="PANTHER" id="PTHR13068">
    <property type="entry name" value="CGI-12 PROTEIN-RELATED"/>
    <property type="match status" value="1"/>
</dbReference>
<keyword evidence="3" id="KW-0809">Transit peptide</keyword>
<comment type="similarity">
    <text evidence="1">Belongs to the mTERF family.</text>
</comment>
<dbReference type="GO" id="GO:0006353">
    <property type="term" value="P:DNA-templated transcription termination"/>
    <property type="evidence" value="ECO:0007669"/>
    <property type="project" value="UniProtKB-KW"/>
</dbReference>
<dbReference type="Proteomes" id="UP001634393">
    <property type="component" value="Unassembled WGS sequence"/>
</dbReference>
<keyword evidence="5" id="KW-1185">Reference proteome</keyword>
<dbReference type="AlphaFoldDB" id="A0ABD3U8N7"/>
<dbReference type="Pfam" id="PF02536">
    <property type="entry name" value="mTERF"/>
    <property type="match status" value="1"/>
</dbReference>
<dbReference type="InterPro" id="IPR038538">
    <property type="entry name" value="MTERF_sf"/>
</dbReference>
<keyword evidence="2" id="KW-0804">Transcription</keyword>
<evidence type="ECO:0000256" key="2">
    <source>
        <dbReference type="ARBA" id="ARBA00022472"/>
    </source>
</evidence>
<dbReference type="EMBL" id="JBJXBP010000002">
    <property type="protein sequence ID" value="KAL3845811.1"/>
    <property type="molecule type" value="Genomic_DNA"/>
</dbReference>
<keyword evidence="2" id="KW-0806">Transcription termination</keyword>
<gene>
    <name evidence="4" type="ORF">ACJIZ3_003214</name>
</gene>
<sequence>MFIHAVRVVSSMSNKTWEIKLKTLRNLGFSEDDILRVFRKVPLVLGVSEDKMKKVMEVVLSTRKYNMSCIINDPPTLMCSIEKRYIPRFRVLEILESKNLITKWPSIGTLSRMTDKKFYEKFIAPYLKEVGDIDLTKGCAIVGKRGGEQL</sequence>
<proteinExistence type="inferred from homology"/>
<evidence type="ECO:0000313" key="4">
    <source>
        <dbReference type="EMBL" id="KAL3845811.1"/>
    </source>
</evidence>
<dbReference type="PANTHER" id="PTHR13068:SF130">
    <property type="entry name" value="TRANSCRIPTION TERMINATION FACTOR MTERF6, CHLOROPLASTIC_MITOCHONDRIAL-LIKE"/>
    <property type="match status" value="1"/>
</dbReference>
<name>A0ABD3U8N7_9LAMI</name>
<accession>A0ABD3U8N7</accession>
<dbReference type="InterPro" id="IPR003690">
    <property type="entry name" value="MTERF"/>
</dbReference>
<dbReference type="Gene3D" id="1.25.70.10">
    <property type="entry name" value="Transcription termination factor 3, mitochondrial"/>
    <property type="match status" value="1"/>
</dbReference>
<evidence type="ECO:0000256" key="3">
    <source>
        <dbReference type="ARBA" id="ARBA00022946"/>
    </source>
</evidence>
<dbReference type="SMART" id="SM00733">
    <property type="entry name" value="Mterf"/>
    <property type="match status" value="3"/>
</dbReference>
<protein>
    <submittedName>
        <fullName evidence="4">Uncharacterized protein</fullName>
    </submittedName>
</protein>